<reference evidence="3 4" key="1">
    <citation type="submission" date="2021-01" db="EMBL/GenBank/DDBJ databases">
        <title>Whole genome shotgun sequence of Actinoplanes durhamensis NBRC 14914.</title>
        <authorList>
            <person name="Komaki H."/>
            <person name="Tamura T."/>
        </authorList>
    </citation>
    <scope>NUCLEOTIDE SEQUENCE [LARGE SCALE GENOMIC DNA]</scope>
    <source>
        <strain evidence="3 4">NBRC 14914</strain>
    </source>
</reference>
<feature type="region of interest" description="Disordered" evidence="1">
    <location>
        <begin position="217"/>
        <end position="308"/>
    </location>
</feature>
<sequence length="335" mass="34411">MASGEDGAPGVTRRVVRLFVLLSLAFAAYLALCLLDHGARADTGSIGDLGATDPVAAVKTIATKAATEPKSIIPEAAAPKVHTERTHRPTIKPPKVQAPKVQTPKVQAPKAPALKKAKASSARVGETVRRVQVRTSKVGQATSDAVHSTVAPVRAAAIRLPSVPELVKLPGLPRVELPAQLQLPSLPPLPSWTQLPSWPQLVVGPQLSAVPQLPGLSQVTTPVSPSASTPRPSLTPALSAQAGPLQQPSFRAPATGLSGVVKPPATRTAPPPAPPRQPADPSTTPGQARDAGGGSAPAMGTVASPWRPEVTATGRLLATDLIVRGRTVRYAGPPS</sequence>
<accession>A0ABQ3YRS6</accession>
<dbReference type="EMBL" id="BOML01000013">
    <property type="protein sequence ID" value="GIE00285.1"/>
    <property type="molecule type" value="Genomic_DNA"/>
</dbReference>
<keyword evidence="2" id="KW-0472">Membrane</keyword>
<comment type="caution">
    <text evidence="3">The sequence shown here is derived from an EMBL/GenBank/DDBJ whole genome shotgun (WGS) entry which is preliminary data.</text>
</comment>
<keyword evidence="2" id="KW-0812">Transmembrane</keyword>
<name>A0ABQ3YRS6_9ACTN</name>
<proteinExistence type="predicted"/>
<organism evidence="3 4">
    <name type="scientific">Paractinoplanes durhamensis</name>
    <dbReference type="NCBI Taxonomy" id="113563"/>
    <lineage>
        <taxon>Bacteria</taxon>
        <taxon>Bacillati</taxon>
        <taxon>Actinomycetota</taxon>
        <taxon>Actinomycetes</taxon>
        <taxon>Micromonosporales</taxon>
        <taxon>Micromonosporaceae</taxon>
        <taxon>Paractinoplanes</taxon>
    </lineage>
</organism>
<dbReference type="Proteomes" id="UP000637628">
    <property type="component" value="Unassembled WGS sequence"/>
</dbReference>
<gene>
    <name evidence="3" type="ORF">Adu01nite_16350</name>
</gene>
<keyword evidence="4" id="KW-1185">Reference proteome</keyword>
<evidence type="ECO:0000313" key="4">
    <source>
        <dbReference type="Proteomes" id="UP000637628"/>
    </source>
</evidence>
<keyword evidence="2" id="KW-1133">Transmembrane helix</keyword>
<protein>
    <submittedName>
        <fullName evidence="3">Uncharacterized protein</fullName>
    </submittedName>
</protein>
<evidence type="ECO:0000256" key="2">
    <source>
        <dbReference type="SAM" id="Phobius"/>
    </source>
</evidence>
<feature type="region of interest" description="Disordered" evidence="1">
    <location>
        <begin position="79"/>
        <end position="128"/>
    </location>
</feature>
<evidence type="ECO:0000313" key="3">
    <source>
        <dbReference type="EMBL" id="GIE00285.1"/>
    </source>
</evidence>
<feature type="transmembrane region" description="Helical" evidence="2">
    <location>
        <begin position="15"/>
        <end position="35"/>
    </location>
</feature>
<feature type="compositionally biased region" description="Pro residues" evidence="1">
    <location>
        <begin position="269"/>
        <end position="278"/>
    </location>
</feature>
<dbReference type="RefSeq" id="WP_203725911.1">
    <property type="nucleotide sequence ID" value="NZ_BOML01000013.1"/>
</dbReference>
<feature type="compositionally biased region" description="Polar residues" evidence="1">
    <location>
        <begin position="217"/>
        <end position="249"/>
    </location>
</feature>
<evidence type="ECO:0000256" key="1">
    <source>
        <dbReference type="SAM" id="MobiDB-lite"/>
    </source>
</evidence>